<dbReference type="FunFam" id="1.10.3730.10:FF:000001">
    <property type="entry name" value="Pyrroline-5-carboxylate reductase"/>
    <property type="match status" value="1"/>
</dbReference>
<evidence type="ECO:0000313" key="6">
    <source>
        <dbReference type="EMBL" id="CAB4887764.1"/>
    </source>
</evidence>
<dbReference type="NCBIfam" id="TIGR00112">
    <property type="entry name" value="proC"/>
    <property type="match status" value="1"/>
</dbReference>
<dbReference type="GO" id="GO:0004735">
    <property type="term" value="F:pyrroline-5-carboxylate reductase activity"/>
    <property type="evidence" value="ECO:0007669"/>
    <property type="project" value="InterPro"/>
</dbReference>
<protein>
    <submittedName>
        <fullName evidence="6">Unannotated protein</fullName>
    </submittedName>
</protein>
<dbReference type="AlphaFoldDB" id="A0A6J7F2C0"/>
<comment type="similarity">
    <text evidence="1">Belongs to the pyrroline-5-carboxylate reductase family.</text>
</comment>
<evidence type="ECO:0000256" key="2">
    <source>
        <dbReference type="ARBA" id="ARBA00022857"/>
    </source>
</evidence>
<name>A0A6J7F2C0_9ZZZZ</name>
<dbReference type="Pfam" id="PF03807">
    <property type="entry name" value="F420_oxidored"/>
    <property type="match status" value="1"/>
</dbReference>
<dbReference type="PANTHER" id="PTHR11645:SF0">
    <property type="entry name" value="PYRROLINE-5-CARBOXYLATE REDUCTASE 3"/>
    <property type="match status" value="1"/>
</dbReference>
<dbReference type="InterPro" id="IPR029036">
    <property type="entry name" value="P5CR_dimer"/>
</dbReference>
<dbReference type="InterPro" id="IPR028939">
    <property type="entry name" value="P5C_Rdtase_cat_N"/>
</dbReference>
<keyword evidence="3" id="KW-0560">Oxidoreductase</keyword>
<evidence type="ECO:0000259" key="5">
    <source>
        <dbReference type="Pfam" id="PF14748"/>
    </source>
</evidence>
<dbReference type="Gene3D" id="1.10.3730.10">
    <property type="entry name" value="ProC C-terminal domain-like"/>
    <property type="match status" value="1"/>
</dbReference>
<dbReference type="InterPro" id="IPR036291">
    <property type="entry name" value="NAD(P)-bd_dom_sf"/>
</dbReference>
<dbReference type="Pfam" id="PF14748">
    <property type="entry name" value="P5CR_dimer"/>
    <property type="match status" value="1"/>
</dbReference>
<dbReference type="InterPro" id="IPR053790">
    <property type="entry name" value="P5CR-like_CS"/>
</dbReference>
<sequence>MTHIAVLGGGVMGEALIAGLLQLDPKPSIVVVEKREDRAQELVERHHIASADAQAAVLDAAVVIAVVKPQDMRAVLIEIADAVPVGALIISIAAGVPTTTIEALVPQAAVVRAMPNTPAKIQQGVIGMSAGISCGPEQFAQAVELLRAVGTVLEIPESQQDAITATSGSGPAYVFYLAEAMMLGAQQSGLSPADARTAVVQTILGSAELLAASAQSPVELRTNVTSPNGTTAAAIETFDELGVREAIVAGMISARDRSAQLSAS</sequence>
<dbReference type="InterPro" id="IPR008927">
    <property type="entry name" value="6-PGluconate_DH-like_C_sf"/>
</dbReference>
<evidence type="ECO:0000259" key="4">
    <source>
        <dbReference type="Pfam" id="PF03807"/>
    </source>
</evidence>
<accession>A0A6J7F2C0</accession>
<dbReference type="EMBL" id="CAFBMC010000002">
    <property type="protein sequence ID" value="CAB4887764.1"/>
    <property type="molecule type" value="Genomic_DNA"/>
</dbReference>
<dbReference type="SUPFAM" id="SSF48179">
    <property type="entry name" value="6-phosphogluconate dehydrogenase C-terminal domain-like"/>
    <property type="match status" value="1"/>
</dbReference>
<dbReference type="PANTHER" id="PTHR11645">
    <property type="entry name" value="PYRROLINE-5-CARBOXYLATE REDUCTASE"/>
    <property type="match status" value="1"/>
</dbReference>
<gene>
    <name evidence="6" type="ORF">UFOPK3495_00072</name>
</gene>
<proteinExistence type="inferred from homology"/>
<dbReference type="PIRSF" id="PIRSF000193">
    <property type="entry name" value="Pyrrol-5-carb_rd"/>
    <property type="match status" value="1"/>
</dbReference>
<feature type="domain" description="Pyrroline-5-carboxylate reductase dimerisation" evidence="5">
    <location>
        <begin position="157"/>
        <end position="261"/>
    </location>
</feature>
<dbReference type="InterPro" id="IPR000304">
    <property type="entry name" value="Pyrroline-COOH_reductase"/>
</dbReference>
<keyword evidence="2" id="KW-0521">NADP</keyword>
<dbReference type="GO" id="GO:0055129">
    <property type="term" value="P:L-proline biosynthetic process"/>
    <property type="evidence" value="ECO:0007669"/>
    <property type="project" value="TreeGrafter"/>
</dbReference>
<reference evidence="6" key="1">
    <citation type="submission" date="2020-05" db="EMBL/GenBank/DDBJ databases">
        <authorList>
            <person name="Chiriac C."/>
            <person name="Salcher M."/>
            <person name="Ghai R."/>
            <person name="Kavagutti S V."/>
        </authorList>
    </citation>
    <scope>NUCLEOTIDE SEQUENCE</scope>
</reference>
<evidence type="ECO:0000256" key="1">
    <source>
        <dbReference type="ARBA" id="ARBA00005525"/>
    </source>
</evidence>
<feature type="domain" description="Pyrroline-5-carboxylate reductase catalytic N-terminal" evidence="4">
    <location>
        <begin position="4"/>
        <end position="95"/>
    </location>
</feature>
<dbReference type="Gene3D" id="3.40.50.720">
    <property type="entry name" value="NAD(P)-binding Rossmann-like Domain"/>
    <property type="match status" value="1"/>
</dbReference>
<evidence type="ECO:0000256" key="3">
    <source>
        <dbReference type="ARBA" id="ARBA00023002"/>
    </source>
</evidence>
<dbReference type="SUPFAM" id="SSF51735">
    <property type="entry name" value="NAD(P)-binding Rossmann-fold domains"/>
    <property type="match status" value="1"/>
</dbReference>
<organism evidence="6">
    <name type="scientific">freshwater metagenome</name>
    <dbReference type="NCBI Taxonomy" id="449393"/>
    <lineage>
        <taxon>unclassified sequences</taxon>
        <taxon>metagenomes</taxon>
        <taxon>ecological metagenomes</taxon>
    </lineage>
</organism>
<dbReference type="PROSITE" id="PS00521">
    <property type="entry name" value="P5CR"/>
    <property type="match status" value="1"/>
</dbReference>
<dbReference type="HAMAP" id="MF_01925">
    <property type="entry name" value="P5C_reductase"/>
    <property type="match status" value="1"/>
</dbReference>